<dbReference type="AlphaFoldDB" id="A0A450UWU5"/>
<feature type="coiled-coil region" evidence="1">
    <location>
        <begin position="448"/>
        <end position="489"/>
    </location>
</feature>
<proteinExistence type="predicted"/>
<keyword evidence="3" id="KW-0472">Membrane</keyword>
<reference evidence="5" key="1">
    <citation type="submission" date="2019-02" db="EMBL/GenBank/DDBJ databases">
        <authorList>
            <person name="Gruber-Vodicka R. H."/>
            <person name="Seah K. B. B."/>
        </authorList>
    </citation>
    <scope>NUCLEOTIDE SEQUENCE</scope>
    <source>
        <strain evidence="6">BECK_SA2B12</strain>
        <strain evidence="4">BECK_SA2B15</strain>
        <strain evidence="5">BECK_SA2B20</strain>
    </source>
</reference>
<evidence type="ECO:0000256" key="1">
    <source>
        <dbReference type="SAM" id="Coils"/>
    </source>
</evidence>
<organism evidence="5">
    <name type="scientific">Candidatus Kentrum eta</name>
    <dbReference type="NCBI Taxonomy" id="2126337"/>
    <lineage>
        <taxon>Bacteria</taxon>
        <taxon>Pseudomonadati</taxon>
        <taxon>Pseudomonadota</taxon>
        <taxon>Gammaproteobacteria</taxon>
        <taxon>Candidatus Kentrum</taxon>
    </lineage>
</organism>
<evidence type="ECO:0000256" key="2">
    <source>
        <dbReference type="SAM" id="MobiDB-lite"/>
    </source>
</evidence>
<feature type="region of interest" description="Disordered" evidence="2">
    <location>
        <begin position="413"/>
        <end position="438"/>
    </location>
</feature>
<accession>A0A450UWU5</accession>
<evidence type="ECO:0000256" key="3">
    <source>
        <dbReference type="SAM" id="Phobius"/>
    </source>
</evidence>
<name>A0A450UWU5_9GAMM</name>
<dbReference type="EMBL" id="CAADFG010000100">
    <property type="protein sequence ID" value="VFJ96201.1"/>
    <property type="molecule type" value="Genomic_DNA"/>
</dbReference>
<sequence length="490" mass="55339">MAKFDSSGAHSPWTNLGEVLGQVSQSPSDAFNAAFLRVCEIRDELLALAKEQGTPIDDRIVTARRFDPHEYTQVFPLDPKQWREEHYERYRDYRKRLDDWIEAEDTGTAAELGLFGEHLDLLALHYQLGEEITSRQELMDRTFGSYTQLRRAADQLPEIAGWSRRLVDVLNATVLRWYGGVLVLVLVLIAILILGLFQWRGIASTQEELRAEIQQGIAATRENTERALREVGNVAKQLTDLGQRVGGLEQDKRIAAMQSRLKGLQDEIQQGVAATRENTERALREIGNVTKQLTDLGQRVDGIEKRDQRIVAMQNRLEKSQDEIQQGIAATREGTDRALAEIGNVVNRLTDLGRRVGGLEQDQRIVAMQSQLEGLQRENTRLAKMMEGYPNAIRRSEERLLALDRRVRGLKRIVGESDGTGEPLPPQPEGLSESIQEPRTSAPILERIAAMETDQELLKEALRSSEQELARIEENATALRDTLKGLRDAR</sequence>
<keyword evidence="3" id="KW-0812">Transmembrane</keyword>
<evidence type="ECO:0000313" key="4">
    <source>
        <dbReference type="EMBL" id="VFJ96201.1"/>
    </source>
</evidence>
<gene>
    <name evidence="4" type="ORF">BECKH772A_GA0070896_101008</name>
    <name evidence="5" type="ORF">BECKH772B_GA0070898_101028</name>
    <name evidence="6" type="ORF">BECKH772C_GA0070978_100988</name>
</gene>
<feature type="transmembrane region" description="Helical" evidence="3">
    <location>
        <begin position="177"/>
        <end position="197"/>
    </location>
</feature>
<keyword evidence="1" id="KW-0175">Coiled coil</keyword>
<evidence type="ECO:0000313" key="5">
    <source>
        <dbReference type="EMBL" id="VFJ96989.1"/>
    </source>
</evidence>
<dbReference type="EMBL" id="CAADFI010000102">
    <property type="protein sequence ID" value="VFJ96989.1"/>
    <property type="molecule type" value="Genomic_DNA"/>
</dbReference>
<keyword evidence="3" id="KW-1133">Transmembrane helix</keyword>
<protein>
    <submittedName>
        <fullName evidence="5">Uncharacterized protein</fullName>
    </submittedName>
</protein>
<dbReference type="Gene3D" id="1.10.287.1490">
    <property type="match status" value="1"/>
</dbReference>
<evidence type="ECO:0000313" key="6">
    <source>
        <dbReference type="EMBL" id="VFK02661.1"/>
    </source>
</evidence>
<dbReference type="EMBL" id="CAADFJ010000098">
    <property type="protein sequence ID" value="VFK02661.1"/>
    <property type="molecule type" value="Genomic_DNA"/>
</dbReference>